<protein>
    <recommendedName>
        <fullName evidence="3">NET domain-containing protein</fullName>
    </recommendedName>
</protein>
<proteinExistence type="predicted"/>
<evidence type="ECO:0000313" key="2">
    <source>
        <dbReference type="EMBL" id="QHT06317.1"/>
    </source>
</evidence>
<dbReference type="EMBL" id="MN739467">
    <property type="protein sequence ID" value="QHT06317.1"/>
    <property type="molecule type" value="Genomic_DNA"/>
</dbReference>
<sequence length="97" mass="11452">MSLRELKEEIEKMSKYHQVEVLRLLKKNSSVTLNENQNGTFINLTSCSEEIISSLRDYCKYVNEQQKTLSSIEKEKQRLEEEYFKDIKENSIVSTNV</sequence>
<name>A0A6C0CQ15_9ZZZZ</name>
<dbReference type="AlphaFoldDB" id="A0A6C0CQ15"/>
<organism evidence="2">
    <name type="scientific">viral metagenome</name>
    <dbReference type="NCBI Taxonomy" id="1070528"/>
    <lineage>
        <taxon>unclassified sequences</taxon>
        <taxon>metagenomes</taxon>
        <taxon>organismal metagenomes</taxon>
    </lineage>
</organism>
<feature type="coiled-coil region" evidence="1">
    <location>
        <begin position="62"/>
        <end position="89"/>
    </location>
</feature>
<reference evidence="2" key="1">
    <citation type="journal article" date="2020" name="Nature">
        <title>Giant virus diversity and host interactions through global metagenomics.</title>
        <authorList>
            <person name="Schulz F."/>
            <person name="Roux S."/>
            <person name="Paez-Espino D."/>
            <person name="Jungbluth S."/>
            <person name="Walsh D.A."/>
            <person name="Denef V.J."/>
            <person name="McMahon K.D."/>
            <person name="Konstantinidis K.T."/>
            <person name="Eloe-Fadrosh E.A."/>
            <person name="Kyrpides N.C."/>
            <person name="Woyke T."/>
        </authorList>
    </citation>
    <scope>NUCLEOTIDE SEQUENCE</scope>
    <source>
        <strain evidence="2">GVMAG-M-3300021425-30</strain>
    </source>
</reference>
<keyword evidence="1" id="KW-0175">Coiled coil</keyword>
<evidence type="ECO:0008006" key="3">
    <source>
        <dbReference type="Google" id="ProtNLM"/>
    </source>
</evidence>
<accession>A0A6C0CQ15</accession>
<evidence type="ECO:0000256" key="1">
    <source>
        <dbReference type="SAM" id="Coils"/>
    </source>
</evidence>